<dbReference type="SUPFAM" id="SSF51556">
    <property type="entry name" value="Metallo-dependent hydrolases"/>
    <property type="match status" value="1"/>
</dbReference>
<dbReference type="Pfam" id="PF01026">
    <property type="entry name" value="TatD_DNase"/>
    <property type="match status" value="1"/>
</dbReference>
<dbReference type="EMBL" id="CAFBMN010000006">
    <property type="protein sequence ID" value="CAB4897014.1"/>
    <property type="molecule type" value="Genomic_DNA"/>
</dbReference>
<feature type="region of interest" description="Disordered" evidence="3">
    <location>
        <begin position="1"/>
        <end position="24"/>
    </location>
</feature>
<evidence type="ECO:0000256" key="3">
    <source>
        <dbReference type="SAM" id="MobiDB-lite"/>
    </source>
</evidence>
<dbReference type="EMBL" id="CAFAAC010000001">
    <property type="protein sequence ID" value="CAB4777356.1"/>
    <property type="molecule type" value="Genomic_DNA"/>
</dbReference>
<accession>A0A6J6W1M9</accession>
<keyword evidence="2" id="KW-0378">Hydrolase</keyword>
<dbReference type="GO" id="GO:0005829">
    <property type="term" value="C:cytosol"/>
    <property type="evidence" value="ECO:0007669"/>
    <property type="project" value="TreeGrafter"/>
</dbReference>
<dbReference type="EMBL" id="CAFBPP010000006">
    <property type="protein sequence ID" value="CAB5011915.1"/>
    <property type="molecule type" value="Genomic_DNA"/>
</dbReference>
<dbReference type="InterPro" id="IPR032466">
    <property type="entry name" value="Metal_Hydrolase"/>
</dbReference>
<dbReference type="InterPro" id="IPR018228">
    <property type="entry name" value="DNase_TatD-rel_CS"/>
</dbReference>
<evidence type="ECO:0000256" key="2">
    <source>
        <dbReference type="ARBA" id="ARBA00022801"/>
    </source>
</evidence>
<dbReference type="AlphaFoldDB" id="A0A6J6W1M9"/>
<feature type="compositionally biased region" description="Basic and acidic residues" evidence="3">
    <location>
        <begin position="1"/>
        <end position="11"/>
    </location>
</feature>
<dbReference type="InterPro" id="IPR001130">
    <property type="entry name" value="TatD-like"/>
</dbReference>
<evidence type="ECO:0000313" key="7">
    <source>
        <dbReference type="EMBL" id="CAB5011915.1"/>
    </source>
</evidence>
<evidence type="ECO:0000313" key="6">
    <source>
        <dbReference type="EMBL" id="CAB4978585.1"/>
    </source>
</evidence>
<keyword evidence="1" id="KW-0479">Metal-binding</keyword>
<dbReference type="PIRSF" id="PIRSF005902">
    <property type="entry name" value="DNase_TatD"/>
    <property type="match status" value="1"/>
</dbReference>
<evidence type="ECO:0000313" key="5">
    <source>
        <dbReference type="EMBL" id="CAB4897014.1"/>
    </source>
</evidence>
<name>A0A6J6W1M9_9ZZZZ</name>
<dbReference type="NCBIfam" id="TIGR00010">
    <property type="entry name" value="YchF/TatD family DNA exonuclease"/>
    <property type="match status" value="1"/>
</dbReference>
<sequence length="291" mass="32245">MADRHNRDVDRQPAPLPEPLPAPTVDSHAHLEIITDTAPNSSEVGEILKQAKSVGVDRVMQVGYSAEQSRWCVEAAEFWNESVLAAVALHPNEAPIVENLEKDLKVIEELANHPRVRAIGETGLDYFRTPPELRKRQQEAFKWHIELAKKTKKALVIHDRDSHEDVLSVLREVGAPDKTIFHCFSGDVEMAKTCIDRGYILSFAGTMTFKNAPQLRDAVKLVPIDQLLVETDSPFLAPMPHRGSLNTPANIATIVRAIAEERGDDLAFLATSLGSNAERLFGSFSNSITNE</sequence>
<evidence type="ECO:0000313" key="4">
    <source>
        <dbReference type="EMBL" id="CAB4777356.1"/>
    </source>
</evidence>
<proteinExistence type="predicted"/>
<dbReference type="CDD" id="cd01310">
    <property type="entry name" value="TatD_DNAse"/>
    <property type="match status" value="1"/>
</dbReference>
<dbReference type="InterPro" id="IPR015991">
    <property type="entry name" value="TatD/YcfH-like"/>
</dbReference>
<dbReference type="GO" id="GO:0004536">
    <property type="term" value="F:DNA nuclease activity"/>
    <property type="evidence" value="ECO:0007669"/>
    <property type="project" value="InterPro"/>
</dbReference>
<dbReference type="FunFam" id="3.20.20.140:FF:000005">
    <property type="entry name" value="TatD family hydrolase"/>
    <property type="match status" value="1"/>
</dbReference>
<dbReference type="EMBL" id="CAFBOP010000005">
    <property type="protein sequence ID" value="CAB4978585.1"/>
    <property type="molecule type" value="Genomic_DNA"/>
</dbReference>
<organism evidence="4">
    <name type="scientific">freshwater metagenome</name>
    <dbReference type="NCBI Taxonomy" id="449393"/>
    <lineage>
        <taxon>unclassified sequences</taxon>
        <taxon>metagenomes</taxon>
        <taxon>ecological metagenomes</taxon>
    </lineage>
</organism>
<evidence type="ECO:0000256" key="1">
    <source>
        <dbReference type="ARBA" id="ARBA00022723"/>
    </source>
</evidence>
<dbReference type="PROSITE" id="PS01091">
    <property type="entry name" value="TATD_3"/>
    <property type="match status" value="1"/>
</dbReference>
<protein>
    <submittedName>
        <fullName evidence="4">Unannotated protein</fullName>
    </submittedName>
</protein>
<reference evidence="4" key="1">
    <citation type="submission" date="2020-05" db="EMBL/GenBank/DDBJ databases">
        <authorList>
            <person name="Chiriac C."/>
            <person name="Salcher M."/>
            <person name="Ghai R."/>
            <person name="Kavagutti S V."/>
        </authorList>
    </citation>
    <scope>NUCLEOTIDE SEQUENCE</scope>
</reference>
<dbReference type="GO" id="GO:0016788">
    <property type="term" value="F:hydrolase activity, acting on ester bonds"/>
    <property type="evidence" value="ECO:0007669"/>
    <property type="project" value="InterPro"/>
</dbReference>
<dbReference type="Gene3D" id="3.20.20.140">
    <property type="entry name" value="Metal-dependent hydrolases"/>
    <property type="match status" value="1"/>
</dbReference>
<dbReference type="GO" id="GO:0046872">
    <property type="term" value="F:metal ion binding"/>
    <property type="evidence" value="ECO:0007669"/>
    <property type="project" value="UniProtKB-KW"/>
</dbReference>
<dbReference type="PANTHER" id="PTHR46124:SF2">
    <property type="entry name" value="D-AMINOACYL-TRNA DEACYLASE"/>
    <property type="match status" value="1"/>
</dbReference>
<gene>
    <name evidence="4" type="ORF">UFOPK2967_00026</name>
    <name evidence="5" type="ORF">UFOPK3587_00252</name>
    <name evidence="6" type="ORF">UFOPK3984_00244</name>
    <name evidence="7" type="ORF">UFOPK4114_00303</name>
</gene>
<dbReference type="PANTHER" id="PTHR46124">
    <property type="entry name" value="D-AMINOACYL-TRNA DEACYLASE"/>
    <property type="match status" value="1"/>
</dbReference>